<evidence type="ECO:0000256" key="2">
    <source>
        <dbReference type="SAM" id="SignalP"/>
    </source>
</evidence>
<evidence type="ECO:0000313" key="3">
    <source>
        <dbReference type="EMBL" id="RKP56057.1"/>
    </source>
</evidence>
<evidence type="ECO:0008006" key="5">
    <source>
        <dbReference type="Google" id="ProtNLM"/>
    </source>
</evidence>
<feature type="chain" id="PRO_5019809346" description="BON domain-containing protein" evidence="2">
    <location>
        <begin position="30"/>
        <end position="187"/>
    </location>
</feature>
<comment type="caution">
    <text evidence="3">The sequence shown here is derived from an EMBL/GenBank/DDBJ whole genome shotgun (WGS) entry which is preliminary data.</text>
</comment>
<gene>
    <name evidence="3" type="ORF">D7S86_12215</name>
</gene>
<organism evidence="3 4">
    <name type="scientific">Pararobbsia silviterrae</name>
    <dbReference type="NCBI Taxonomy" id="1792498"/>
    <lineage>
        <taxon>Bacteria</taxon>
        <taxon>Pseudomonadati</taxon>
        <taxon>Pseudomonadota</taxon>
        <taxon>Betaproteobacteria</taxon>
        <taxon>Burkholderiales</taxon>
        <taxon>Burkholderiaceae</taxon>
        <taxon>Pararobbsia</taxon>
    </lineage>
</organism>
<reference evidence="3 4" key="1">
    <citation type="submission" date="2018-10" db="EMBL/GenBank/DDBJ databases">
        <title>Robbsia sp. DHC34, isolated from soil.</title>
        <authorList>
            <person name="Gao Z.-H."/>
            <person name="Qiu L.-H."/>
        </authorList>
    </citation>
    <scope>NUCLEOTIDE SEQUENCE [LARGE SCALE GENOMIC DNA]</scope>
    <source>
        <strain evidence="3 4">DHC34</strain>
    </source>
</reference>
<evidence type="ECO:0000313" key="4">
    <source>
        <dbReference type="Proteomes" id="UP000270342"/>
    </source>
</evidence>
<feature type="signal peptide" evidence="2">
    <location>
        <begin position="1"/>
        <end position="29"/>
    </location>
</feature>
<name>A0A494XZW7_9BURK</name>
<protein>
    <recommendedName>
        <fullName evidence="5">BON domain-containing protein</fullName>
    </recommendedName>
</protein>
<evidence type="ECO:0000256" key="1">
    <source>
        <dbReference type="SAM" id="MobiDB-lite"/>
    </source>
</evidence>
<dbReference type="EMBL" id="RBZU01000004">
    <property type="protein sequence ID" value="RKP56057.1"/>
    <property type="molecule type" value="Genomic_DNA"/>
</dbReference>
<feature type="compositionally biased region" description="Basic and acidic residues" evidence="1">
    <location>
        <begin position="176"/>
        <end position="187"/>
    </location>
</feature>
<accession>A0A494XZW7</accession>
<feature type="region of interest" description="Disordered" evidence="1">
    <location>
        <begin position="165"/>
        <end position="187"/>
    </location>
</feature>
<dbReference type="AlphaFoldDB" id="A0A494XZW7"/>
<dbReference type="OrthoDB" id="8593220at2"/>
<keyword evidence="2" id="KW-0732">Signal</keyword>
<dbReference type="RefSeq" id="WP_121086957.1">
    <property type="nucleotide sequence ID" value="NZ_RBZU01000004.1"/>
</dbReference>
<proteinExistence type="predicted"/>
<keyword evidence="4" id="KW-1185">Reference proteome</keyword>
<dbReference type="Proteomes" id="UP000270342">
    <property type="component" value="Unassembled WGS sequence"/>
</dbReference>
<dbReference type="PROSITE" id="PS51257">
    <property type="entry name" value="PROKAR_LIPOPROTEIN"/>
    <property type="match status" value="1"/>
</dbReference>
<sequence>MNRSIRADARVFARFACVLGLSMSMACQADAPRRNHGDDPFFSISNGIARCPVPLGPLQTDEEWLANAHNRIEHGNNCWSEGRCRLANAYAYDKEIAETVGRRLRHVDTLGLNWRQRTTLWLVIQSRVIFVQGCVAPDFDIHRFVFVLGQTADVDRVIDDTMTDPASADVPYRTQADPDRMPADKAP</sequence>